<organism evidence="2 3">
    <name type="scientific">Candidatus Kaiserbacteria bacterium RIFCSPLOWO2_12_FULL_53_8</name>
    <dbReference type="NCBI Taxonomy" id="1798529"/>
    <lineage>
        <taxon>Bacteria</taxon>
        <taxon>Candidatus Kaiseribacteriota</taxon>
    </lineage>
</organism>
<keyword evidence="2" id="KW-0378">Hydrolase</keyword>
<dbReference type="Gene3D" id="3.40.50.1820">
    <property type="entry name" value="alpha/beta hydrolase"/>
    <property type="match status" value="1"/>
</dbReference>
<protein>
    <submittedName>
        <fullName evidence="2">Hydrolase</fullName>
    </submittedName>
</protein>
<proteinExistence type="predicted"/>
<evidence type="ECO:0000313" key="2">
    <source>
        <dbReference type="EMBL" id="OGG91032.1"/>
    </source>
</evidence>
<dbReference type="GO" id="GO:0016787">
    <property type="term" value="F:hydrolase activity"/>
    <property type="evidence" value="ECO:0007669"/>
    <property type="project" value="UniProtKB-KW"/>
</dbReference>
<comment type="caution">
    <text evidence="2">The sequence shown here is derived from an EMBL/GenBank/DDBJ whole genome shotgun (WGS) entry which is preliminary data.</text>
</comment>
<gene>
    <name evidence="2" type="ORF">A3H16_03815</name>
</gene>
<dbReference type="AlphaFoldDB" id="A0A1F6FYV5"/>
<name>A0A1F6FYV5_9BACT</name>
<dbReference type="EMBL" id="MFMQ01000076">
    <property type="protein sequence ID" value="OGG91032.1"/>
    <property type="molecule type" value="Genomic_DNA"/>
</dbReference>
<dbReference type="InterPro" id="IPR029058">
    <property type="entry name" value="AB_hydrolase_fold"/>
</dbReference>
<reference evidence="2 3" key="1">
    <citation type="journal article" date="2016" name="Nat. Commun.">
        <title>Thousands of microbial genomes shed light on interconnected biogeochemical processes in an aquifer system.</title>
        <authorList>
            <person name="Anantharaman K."/>
            <person name="Brown C.T."/>
            <person name="Hug L.A."/>
            <person name="Sharon I."/>
            <person name="Castelle C.J."/>
            <person name="Probst A.J."/>
            <person name="Thomas B.C."/>
            <person name="Singh A."/>
            <person name="Wilkins M.J."/>
            <person name="Karaoz U."/>
            <person name="Brodie E.L."/>
            <person name="Williams K.H."/>
            <person name="Hubbard S.S."/>
            <person name="Banfield J.F."/>
        </authorList>
    </citation>
    <scope>NUCLEOTIDE SEQUENCE [LARGE SCALE GENOMIC DNA]</scope>
</reference>
<dbReference type="Proteomes" id="UP000178601">
    <property type="component" value="Unassembled WGS sequence"/>
</dbReference>
<sequence>MKQEIKISVNSCVLQGTLAVPTGAVGIVIFSHGSGSSRFSPRNVFVAEKLQKAGIGTLLIDLLTQKEDEVYETRFDIDLLTKRLGAVVAWICKEPATKDLAVGLFGASTGAASALRVAAQLGERIAAVVSRGGRPDLAMDDLGKAVSPALLIVGGSDFGVIELNEQAFAALHSVKKLEIVPGATHLFEEPGALEEVARLASDWFRTYLSAK</sequence>
<dbReference type="InterPro" id="IPR002925">
    <property type="entry name" value="Dienelactn_hydro"/>
</dbReference>
<dbReference type="SUPFAM" id="SSF53474">
    <property type="entry name" value="alpha/beta-Hydrolases"/>
    <property type="match status" value="1"/>
</dbReference>
<feature type="domain" description="Dienelactone hydrolase" evidence="1">
    <location>
        <begin position="15"/>
        <end position="196"/>
    </location>
</feature>
<evidence type="ECO:0000313" key="3">
    <source>
        <dbReference type="Proteomes" id="UP000178601"/>
    </source>
</evidence>
<evidence type="ECO:0000259" key="1">
    <source>
        <dbReference type="Pfam" id="PF01738"/>
    </source>
</evidence>
<accession>A0A1F6FYV5</accession>
<dbReference type="Pfam" id="PF01738">
    <property type="entry name" value="DLH"/>
    <property type="match status" value="1"/>
</dbReference>